<feature type="signal peptide" evidence="1">
    <location>
        <begin position="1"/>
        <end position="26"/>
    </location>
</feature>
<accession>A0A9W9TN72</accession>
<evidence type="ECO:0000256" key="1">
    <source>
        <dbReference type="SAM" id="SignalP"/>
    </source>
</evidence>
<protein>
    <submittedName>
        <fullName evidence="2">Uncharacterized protein</fullName>
    </submittedName>
</protein>
<dbReference type="GeneID" id="83201854"/>
<evidence type="ECO:0000313" key="2">
    <source>
        <dbReference type="EMBL" id="KAJ5232298.1"/>
    </source>
</evidence>
<dbReference type="AlphaFoldDB" id="A0A9W9TN72"/>
<dbReference type="RefSeq" id="XP_058330291.1">
    <property type="nucleotide sequence ID" value="XM_058474551.1"/>
</dbReference>
<sequence>MMSSKFGHASLTLSVYLLTLSNLSRAWELEIFADVTQQLPPNGNGDVGCAELTTLRRSFELNDVGSCIFTTVQMIPTNSYDAGEQEECILPDYTWSSSDATGC</sequence>
<evidence type="ECO:0000313" key="3">
    <source>
        <dbReference type="Proteomes" id="UP001150941"/>
    </source>
</evidence>
<reference evidence="2" key="2">
    <citation type="journal article" date="2023" name="IMA Fungus">
        <title>Comparative genomic study of the Penicillium genus elucidates a diverse pangenome and 15 lateral gene transfer events.</title>
        <authorList>
            <person name="Petersen C."/>
            <person name="Sorensen T."/>
            <person name="Nielsen M.R."/>
            <person name="Sondergaard T.E."/>
            <person name="Sorensen J.L."/>
            <person name="Fitzpatrick D.A."/>
            <person name="Frisvad J.C."/>
            <person name="Nielsen K.L."/>
        </authorList>
    </citation>
    <scope>NUCLEOTIDE SEQUENCE</scope>
    <source>
        <strain evidence="2">IBT 19713</strain>
    </source>
</reference>
<keyword evidence="3" id="KW-1185">Reference proteome</keyword>
<reference evidence="2" key="1">
    <citation type="submission" date="2022-11" db="EMBL/GenBank/DDBJ databases">
        <authorList>
            <person name="Petersen C."/>
        </authorList>
    </citation>
    <scope>NUCLEOTIDE SEQUENCE</scope>
    <source>
        <strain evidence="2">IBT 19713</strain>
    </source>
</reference>
<dbReference type="Proteomes" id="UP001150941">
    <property type="component" value="Unassembled WGS sequence"/>
</dbReference>
<feature type="chain" id="PRO_5040999181" evidence="1">
    <location>
        <begin position="27"/>
        <end position="103"/>
    </location>
</feature>
<dbReference type="EMBL" id="JAPQKS010000004">
    <property type="protein sequence ID" value="KAJ5232298.1"/>
    <property type="molecule type" value="Genomic_DNA"/>
</dbReference>
<organism evidence="2 3">
    <name type="scientific">Penicillium chermesinum</name>
    <dbReference type="NCBI Taxonomy" id="63820"/>
    <lineage>
        <taxon>Eukaryota</taxon>
        <taxon>Fungi</taxon>
        <taxon>Dikarya</taxon>
        <taxon>Ascomycota</taxon>
        <taxon>Pezizomycotina</taxon>
        <taxon>Eurotiomycetes</taxon>
        <taxon>Eurotiomycetidae</taxon>
        <taxon>Eurotiales</taxon>
        <taxon>Aspergillaceae</taxon>
        <taxon>Penicillium</taxon>
    </lineage>
</organism>
<name>A0A9W9TN72_9EURO</name>
<proteinExistence type="predicted"/>
<comment type="caution">
    <text evidence="2">The sequence shown here is derived from an EMBL/GenBank/DDBJ whole genome shotgun (WGS) entry which is preliminary data.</text>
</comment>
<keyword evidence="1" id="KW-0732">Signal</keyword>
<gene>
    <name evidence="2" type="ORF">N7468_005254</name>
</gene>